<evidence type="ECO:0000259" key="1">
    <source>
        <dbReference type="Pfam" id="PF01636"/>
    </source>
</evidence>
<sequence>MLNHVNQMLCTEVLWQPLAHAGTTNHLYQGAYQGQEVVLRQNTDKVIMGVCREREKSVLNLIRTCCWAPTILHLKMPDASQPGWLLMRRYSELIVVDKAGFNAELLASIAEWQQIKAAPLFNYSALWDEYQHIIDVMTDARVLQVTLDSVRQTMQDLVQGMPQVQNCLVHHDLHPGNLLSSEGQVIVIDWEYAGHGTPWLDAAALITEFSLPLQDVAALPAFRDIDLTMFQAGLRKAQQINQQLNWLWYELIGNHRDN</sequence>
<dbReference type="InterPro" id="IPR002575">
    <property type="entry name" value="Aminoglycoside_PTrfase"/>
</dbReference>
<gene>
    <name evidence="2" type="ORF">SAMN05421760_112124</name>
</gene>
<organism evidence="2 3">
    <name type="scientific">Neptunomonas antarctica</name>
    <dbReference type="NCBI Taxonomy" id="619304"/>
    <lineage>
        <taxon>Bacteria</taxon>
        <taxon>Pseudomonadati</taxon>
        <taxon>Pseudomonadota</taxon>
        <taxon>Gammaproteobacteria</taxon>
        <taxon>Oceanospirillales</taxon>
        <taxon>Oceanospirillaceae</taxon>
        <taxon>Neptunomonas</taxon>
    </lineage>
</organism>
<evidence type="ECO:0000313" key="2">
    <source>
        <dbReference type="EMBL" id="SIT05509.1"/>
    </source>
</evidence>
<dbReference type="STRING" id="619304.SAMN05421760_112124"/>
<dbReference type="SUPFAM" id="SSF56112">
    <property type="entry name" value="Protein kinase-like (PK-like)"/>
    <property type="match status" value="1"/>
</dbReference>
<keyword evidence="2" id="KW-0808">Transferase</keyword>
<dbReference type="AlphaFoldDB" id="A0A1N7P504"/>
<keyword evidence="3" id="KW-1185">Reference proteome</keyword>
<dbReference type="Pfam" id="PF01636">
    <property type="entry name" value="APH"/>
    <property type="match status" value="1"/>
</dbReference>
<dbReference type="Proteomes" id="UP000185999">
    <property type="component" value="Unassembled WGS sequence"/>
</dbReference>
<keyword evidence="2" id="KW-0418">Kinase</keyword>
<dbReference type="InterPro" id="IPR011009">
    <property type="entry name" value="Kinase-like_dom_sf"/>
</dbReference>
<dbReference type="EMBL" id="FTOE01000012">
    <property type="protein sequence ID" value="SIT05509.1"/>
    <property type="molecule type" value="Genomic_DNA"/>
</dbReference>
<accession>A0A1N7P504</accession>
<name>A0A1N7P504_9GAMM</name>
<feature type="domain" description="Aminoglycoside phosphotransferase" evidence="1">
    <location>
        <begin position="103"/>
        <end position="216"/>
    </location>
</feature>
<dbReference type="GO" id="GO:0016301">
    <property type="term" value="F:kinase activity"/>
    <property type="evidence" value="ECO:0007669"/>
    <property type="project" value="UniProtKB-KW"/>
</dbReference>
<protein>
    <submittedName>
        <fullName evidence="2">Thiamine kinase</fullName>
    </submittedName>
</protein>
<evidence type="ECO:0000313" key="3">
    <source>
        <dbReference type="Proteomes" id="UP000185999"/>
    </source>
</evidence>
<reference evidence="3" key="1">
    <citation type="submission" date="2017-01" db="EMBL/GenBank/DDBJ databases">
        <authorList>
            <person name="Varghese N."/>
            <person name="Submissions S."/>
        </authorList>
    </citation>
    <scope>NUCLEOTIDE SEQUENCE [LARGE SCALE GENOMIC DNA]</scope>
    <source>
        <strain evidence="3">DSM 22306</strain>
    </source>
</reference>
<dbReference type="Gene3D" id="3.90.1200.10">
    <property type="match status" value="1"/>
</dbReference>
<proteinExistence type="predicted"/>